<dbReference type="GO" id="GO:0006508">
    <property type="term" value="P:proteolysis"/>
    <property type="evidence" value="ECO:0007669"/>
    <property type="project" value="UniProtKB-KW"/>
</dbReference>
<keyword evidence="3 6" id="KW-0378">Hydrolase</keyword>
<feature type="region of interest" description="Disordered" evidence="7">
    <location>
        <begin position="730"/>
        <end position="949"/>
    </location>
</feature>
<protein>
    <recommendedName>
        <fullName evidence="8">Calpain catalytic domain-containing protein</fullName>
    </recommendedName>
</protein>
<organism evidence="9 10">
    <name type="scientific">Recurvomyces mirabilis</name>
    <dbReference type="NCBI Taxonomy" id="574656"/>
    <lineage>
        <taxon>Eukaryota</taxon>
        <taxon>Fungi</taxon>
        <taxon>Dikarya</taxon>
        <taxon>Ascomycota</taxon>
        <taxon>Pezizomycotina</taxon>
        <taxon>Dothideomycetes</taxon>
        <taxon>Dothideomycetidae</taxon>
        <taxon>Mycosphaerellales</taxon>
        <taxon>Teratosphaeriaceae</taxon>
        <taxon>Recurvomyces</taxon>
    </lineage>
</organism>
<dbReference type="PROSITE" id="PS00139">
    <property type="entry name" value="THIOL_PROTEASE_CYS"/>
    <property type="match status" value="1"/>
</dbReference>
<keyword evidence="10" id="KW-1185">Reference proteome</keyword>
<feature type="active site" evidence="5 6">
    <location>
        <position position="395"/>
    </location>
</feature>
<feature type="region of interest" description="Disordered" evidence="7">
    <location>
        <begin position="975"/>
        <end position="1042"/>
    </location>
</feature>
<reference evidence="9" key="1">
    <citation type="submission" date="2023-07" db="EMBL/GenBank/DDBJ databases">
        <title>Black Yeasts Isolated from many extreme environments.</title>
        <authorList>
            <person name="Coleine C."/>
            <person name="Stajich J.E."/>
            <person name="Selbmann L."/>
        </authorList>
    </citation>
    <scope>NUCLEOTIDE SEQUENCE</scope>
    <source>
        <strain evidence="9">CCFEE 5485</strain>
    </source>
</reference>
<comment type="caution">
    <text evidence="9">The sequence shown here is derived from an EMBL/GenBank/DDBJ whole genome shotgun (WGS) entry which is preliminary data.</text>
</comment>
<name>A0AAE0WVG2_9PEZI</name>
<feature type="compositionally biased region" description="Polar residues" evidence="7">
    <location>
        <begin position="857"/>
        <end position="870"/>
    </location>
</feature>
<dbReference type="GO" id="GO:0004198">
    <property type="term" value="F:calcium-dependent cysteine-type endopeptidase activity"/>
    <property type="evidence" value="ECO:0007669"/>
    <property type="project" value="InterPro"/>
</dbReference>
<dbReference type="InterPro" id="IPR022684">
    <property type="entry name" value="Calpain_cysteine_protease"/>
</dbReference>
<feature type="compositionally biased region" description="Basic residues" evidence="7">
    <location>
        <begin position="815"/>
        <end position="825"/>
    </location>
</feature>
<evidence type="ECO:0000256" key="2">
    <source>
        <dbReference type="ARBA" id="ARBA00022670"/>
    </source>
</evidence>
<dbReference type="InterPro" id="IPR000169">
    <property type="entry name" value="Pept_cys_AS"/>
</dbReference>
<sequence>MSSSGSDDSRRSRIRPSRRKVNNNDFERVRIGTPPPRPKPKKPPQAVIDDYWSSFDSKHPGKISTVLPNNYHAKKLAQRPDADEGSHNAVASYEEAAQICRQKVDKIVGECRRVNQKYRDPHFDIEHDFFVNGYQECLRGLMEKKNDPKLSPKSVKRVGAIFEKPKFFIKGATANDVRQGRNGDCWLMSALGTITNSPGLIEKICVARDEVVGVYGFVFCRDGAWISEVVDDKLYLMNEDFHDRKDRDDPDGGMKHWSQVQERRDVEREYRRRWQTGSKALYFAQCSDANETWLPLLEKCFAKAHGDYLAVEGGFVGEAIEDLTGGVTSELHGTDILDRDAFWTNELLQVNKQFLFGCGQSRGFDEDRSGIQHRHAYSIMEAREVDGLKLVKLRNPWGNTEWTGAWADGSEEWTGEWLDKLNHKFGNDGLFWILFDDLLDVYQHFDRTRLFDDSWKITQQWISLQVPWSIDYHDTSFLVTVSQPGDVVIVLSQLDDRYFRGLEGTYNFTLHFRVHKEGEADYLVRSPSSYNMRRSISTEVFLEPGSYTIMIKIVATHNQYKISTEDVVRLATKVNRREKLLAVGLSRDLAYGKAQVREHDERVKEHHKHERRAKRKEQAKAAKAFQQHRWSKDKIWNSKQRERFDAKRRSMYPAEPARMSGDPAPGLLTLPVMEIVPAKEVAPAIAVEDTGEPNTADMEHVGDGAPADLHQRIVGDLPAEDAEVVAKAENGLDPTSAETGTDAANVGPGISSDEAAELSPEDVDRHPASRRQRTIKTAQTFASDSTIPSQEEQDNAETLNSRDTQTFASDTTNKPAKKSKKKSRSPRASFQPPSRQNTNQSDNPDYDRYDDPAQFSRGPTRQTTFATINTAGGAYSANGPQDQVVEADLSWDSDLDAPSDSDADEAIRGNPFVPPRPPPPPPPPGNADPLAGFDLGGDGKAEDSQFATEPWNAVVVVGLRVYAKVDNEVGVEVRWPGRRVKGREGEGNAKAEGLGGEEGVGSEQKDEQEVKLSKSAEHDIRSEGGVVGDGDVDASGRSPSPC</sequence>
<evidence type="ECO:0000256" key="4">
    <source>
        <dbReference type="ARBA" id="ARBA00022807"/>
    </source>
</evidence>
<evidence type="ECO:0000256" key="1">
    <source>
        <dbReference type="ARBA" id="ARBA00007623"/>
    </source>
</evidence>
<feature type="domain" description="Calpain catalytic" evidence="8">
    <location>
        <begin position="156"/>
        <end position="451"/>
    </location>
</feature>
<dbReference type="InterPro" id="IPR038765">
    <property type="entry name" value="Papain-like_cys_pep_sf"/>
</dbReference>
<gene>
    <name evidence="9" type="ORF">LTR78_001867</name>
</gene>
<feature type="active site" evidence="5 6">
    <location>
        <position position="185"/>
    </location>
</feature>
<dbReference type="EMBL" id="JAUTXT010000004">
    <property type="protein sequence ID" value="KAK3678569.1"/>
    <property type="molecule type" value="Genomic_DNA"/>
</dbReference>
<feature type="compositionally biased region" description="Acidic residues" evidence="7">
    <location>
        <begin position="889"/>
        <end position="904"/>
    </location>
</feature>
<dbReference type="SUPFAM" id="SSF54001">
    <property type="entry name" value="Cysteine proteinases"/>
    <property type="match status" value="1"/>
</dbReference>
<dbReference type="Gene3D" id="3.90.70.10">
    <property type="entry name" value="Cysteine proteinases"/>
    <property type="match status" value="1"/>
</dbReference>
<evidence type="ECO:0000256" key="6">
    <source>
        <dbReference type="PROSITE-ProRule" id="PRU00239"/>
    </source>
</evidence>
<dbReference type="InterPro" id="IPR001300">
    <property type="entry name" value="Peptidase_C2_calpain_cat"/>
</dbReference>
<evidence type="ECO:0000313" key="10">
    <source>
        <dbReference type="Proteomes" id="UP001274830"/>
    </source>
</evidence>
<dbReference type="Pfam" id="PF00648">
    <property type="entry name" value="Peptidase_C2"/>
    <property type="match status" value="2"/>
</dbReference>
<dbReference type="PROSITE" id="PS50203">
    <property type="entry name" value="CALPAIN_CAT"/>
    <property type="match status" value="1"/>
</dbReference>
<feature type="compositionally biased region" description="Basic and acidic residues" evidence="7">
    <location>
        <begin position="1003"/>
        <end position="1022"/>
    </location>
</feature>
<feature type="active site" evidence="5 6">
    <location>
        <position position="375"/>
    </location>
</feature>
<dbReference type="SMART" id="SM00230">
    <property type="entry name" value="CysPc"/>
    <property type="match status" value="1"/>
</dbReference>
<dbReference type="AlphaFoldDB" id="A0AAE0WVG2"/>
<dbReference type="PANTHER" id="PTHR10183">
    <property type="entry name" value="CALPAIN"/>
    <property type="match status" value="1"/>
</dbReference>
<evidence type="ECO:0000256" key="7">
    <source>
        <dbReference type="SAM" id="MobiDB-lite"/>
    </source>
</evidence>
<proteinExistence type="inferred from homology"/>
<accession>A0AAE0WVG2</accession>
<feature type="compositionally biased region" description="Polar residues" evidence="7">
    <location>
        <begin position="831"/>
        <end position="843"/>
    </location>
</feature>
<feature type="compositionally biased region" description="Basic residues" evidence="7">
    <location>
        <begin position="12"/>
        <end position="21"/>
    </location>
</feature>
<evidence type="ECO:0000259" key="8">
    <source>
        <dbReference type="PROSITE" id="PS50203"/>
    </source>
</evidence>
<feature type="compositionally biased region" description="Polar residues" evidence="7">
    <location>
        <begin position="775"/>
        <end position="813"/>
    </location>
</feature>
<dbReference type="PANTHER" id="PTHR10183:SF379">
    <property type="entry name" value="CALPAIN-5"/>
    <property type="match status" value="1"/>
</dbReference>
<comment type="similarity">
    <text evidence="1">Belongs to the peptidase C2 family.</text>
</comment>
<keyword evidence="4 6" id="KW-0788">Thiol protease</keyword>
<feature type="compositionally biased region" description="Pro residues" evidence="7">
    <location>
        <begin position="912"/>
        <end position="926"/>
    </location>
</feature>
<evidence type="ECO:0000313" key="9">
    <source>
        <dbReference type="EMBL" id="KAK3678569.1"/>
    </source>
</evidence>
<dbReference type="Proteomes" id="UP001274830">
    <property type="component" value="Unassembled WGS sequence"/>
</dbReference>
<feature type="region of interest" description="Disordered" evidence="7">
    <location>
        <begin position="1"/>
        <end position="46"/>
    </location>
</feature>
<feature type="compositionally biased region" description="Basic residues" evidence="7">
    <location>
        <begin position="605"/>
        <end position="617"/>
    </location>
</feature>
<feature type="region of interest" description="Disordered" evidence="7">
    <location>
        <begin position="596"/>
        <end position="624"/>
    </location>
</feature>
<evidence type="ECO:0000256" key="5">
    <source>
        <dbReference type="PIRSR" id="PIRSR622684-1"/>
    </source>
</evidence>
<keyword evidence="2 6" id="KW-0645">Protease</keyword>
<evidence type="ECO:0000256" key="3">
    <source>
        <dbReference type="ARBA" id="ARBA00022801"/>
    </source>
</evidence>